<reference evidence="5 6" key="1">
    <citation type="submission" date="2018-04" db="EMBL/GenBank/DDBJ databases">
        <title>Thalassorhabdus spongiae gen. nov., sp. nov., isolated from a marine sponge in South-West Iceland.</title>
        <authorList>
            <person name="Knobloch S."/>
            <person name="Daussin A."/>
            <person name="Johannsson R."/>
            <person name="Marteinsson V.T."/>
        </authorList>
    </citation>
    <scope>NUCLEOTIDE SEQUENCE [LARGE SCALE GENOMIC DNA]</scope>
    <source>
        <strain evidence="5 6">Hp12</strain>
    </source>
</reference>
<gene>
    <name evidence="4" type="ORF">DC094_01645</name>
    <name evidence="5" type="ORF">DC094_02815</name>
    <name evidence="3" type="ORF">DC094_12865</name>
</gene>
<dbReference type="PANTHER" id="PTHR30298">
    <property type="entry name" value="H REPEAT-ASSOCIATED PREDICTED TRANSPOSASE"/>
    <property type="match status" value="1"/>
</dbReference>
<dbReference type="EMBL" id="QDDL01000001">
    <property type="protein sequence ID" value="PVZ71971.1"/>
    <property type="molecule type" value="Genomic_DNA"/>
</dbReference>
<organism evidence="5 6">
    <name type="scientific">Pelagibaculum spongiae</name>
    <dbReference type="NCBI Taxonomy" id="2080658"/>
    <lineage>
        <taxon>Bacteria</taxon>
        <taxon>Pseudomonadati</taxon>
        <taxon>Pseudomonadota</taxon>
        <taxon>Gammaproteobacteria</taxon>
        <taxon>Oceanospirillales</taxon>
        <taxon>Pelagibaculum</taxon>
    </lineage>
</organism>
<dbReference type="EMBL" id="QDDL01000005">
    <property type="protein sequence ID" value="PVZ68186.1"/>
    <property type="molecule type" value="Genomic_DNA"/>
</dbReference>
<dbReference type="InterPro" id="IPR051698">
    <property type="entry name" value="Transposase_11-like"/>
</dbReference>
<dbReference type="EMBL" id="QDDL01000001">
    <property type="protein sequence ID" value="PVZ71756.1"/>
    <property type="molecule type" value="Genomic_DNA"/>
</dbReference>
<sequence length="379" mass="43906">MSPTVLDYFSDIEDPRQKGKVTHSLDKILLISLCGMLCGADDWETIETFAENKQAWLGQFVDMSDGVPSHDTLGRVFSRIRPEQFTQCFIEWVQGFIEQHKDVDKETLSVIALDGKTARRSQDKRNSKSAMHMMNAWCCANQLVLGQLVVDEKTNEITALPDLLKLIDAQGSIITADALNCQKDITQACIESGADYLLAVKGNQPTLHEYIHDYFEKKKPKAYRRPEINFFESSEKNRNRDEIRRCWVADASDLIPNRAEWTSLNSIVRIDRSRTIDEKTSFETHYYICSNNQLSAEEVLSAARQHWQVEIMHWTLDMCFREDEQRARKDYSAENMTIMRQVSMNLLKHDKTPRLSMKRKRLVACMNESYLEKLLFLNT</sequence>
<evidence type="ECO:0000259" key="1">
    <source>
        <dbReference type="Pfam" id="PF01609"/>
    </source>
</evidence>
<evidence type="ECO:0000313" key="5">
    <source>
        <dbReference type="EMBL" id="PVZ71971.1"/>
    </source>
</evidence>
<protein>
    <submittedName>
        <fullName evidence="5">ISAs1 family transposase</fullName>
    </submittedName>
</protein>
<dbReference type="InterPro" id="IPR047647">
    <property type="entry name" value="ISAs1_transpos"/>
</dbReference>
<dbReference type="Pfam" id="PF13808">
    <property type="entry name" value="DDE_Tnp_1_assoc"/>
    <property type="match status" value="1"/>
</dbReference>
<dbReference type="Proteomes" id="UP000244906">
    <property type="component" value="Unassembled WGS sequence"/>
</dbReference>
<dbReference type="InterPro" id="IPR032806">
    <property type="entry name" value="YbfD_N"/>
</dbReference>
<dbReference type="GO" id="GO:0004803">
    <property type="term" value="F:transposase activity"/>
    <property type="evidence" value="ECO:0007669"/>
    <property type="project" value="InterPro"/>
</dbReference>
<name>A0A2V1GXT6_9GAMM</name>
<dbReference type="OrthoDB" id="8001376at2"/>
<accession>A0A2V1GXT6</accession>
<evidence type="ECO:0000313" key="3">
    <source>
        <dbReference type="EMBL" id="PVZ68186.1"/>
    </source>
</evidence>
<feature type="domain" description="H repeat-associated protein N-terminal" evidence="2">
    <location>
        <begin position="6"/>
        <end position="93"/>
    </location>
</feature>
<dbReference type="InterPro" id="IPR002559">
    <property type="entry name" value="Transposase_11"/>
</dbReference>
<dbReference type="GO" id="GO:0003677">
    <property type="term" value="F:DNA binding"/>
    <property type="evidence" value="ECO:0007669"/>
    <property type="project" value="InterPro"/>
</dbReference>
<dbReference type="GO" id="GO:0006313">
    <property type="term" value="P:DNA transposition"/>
    <property type="evidence" value="ECO:0007669"/>
    <property type="project" value="InterPro"/>
</dbReference>
<comment type="caution">
    <text evidence="5">The sequence shown here is derived from an EMBL/GenBank/DDBJ whole genome shotgun (WGS) entry which is preliminary data.</text>
</comment>
<keyword evidence="6" id="KW-1185">Reference proteome</keyword>
<evidence type="ECO:0000313" key="6">
    <source>
        <dbReference type="Proteomes" id="UP000244906"/>
    </source>
</evidence>
<dbReference type="AlphaFoldDB" id="A0A2V1GXT6"/>
<evidence type="ECO:0000259" key="2">
    <source>
        <dbReference type="Pfam" id="PF13808"/>
    </source>
</evidence>
<feature type="domain" description="Transposase IS4-like" evidence="1">
    <location>
        <begin position="108"/>
        <end position="346"/>
    </location>
</feature>
<evidence type="ECO:0000313" key="4">
    <source>
        <dbReference type="EMBL" id="PVZ71756.1"/>
    </source>
</evidence>
<dbReference type="NCBIfam" id="NF033564">
    <property type="entry name" value="transpos_ISAs1"/>
    <property type="match status" value="1"/>
</dbReference>
<dbReference type="Pfam" id="PF01609">
    <property type="entry name" value="DDE_Tnp_1"/>
    <property type="match status" value="1"/>
</dbReference>
<proteinExistence type="predicted"/>
<dbReference type="RefSeq" id="WP_116685345.1">
    <property type="nucleotide sequence ID" value="NZ_CAWNYD010000001.1"/>
</dbReference>
<dbReference type="PANTHER" id="PTHR30298:SF0">
    <property type="entry name" value="PROTEIN YBFL-RELATED"/>
    <property type="match status" value="1"/>
</dbReference>